<organism evidence="2">
    <name type="scientific">Zea mays</name>
    <name type="common">Maize</name>
    <dbReference type="NCBI Taxonomy" id="4577"/>
    <lineage>
        <taxon>Eukaryota</taxon>
        <taxon>Viridiplantae</taxon>
        <taxon>Streptophyta</taxon>
        <taxon>Embryophyta</taxon>
        <taxon>Tracheophyta</taxon>
        <taxon>Spermatophyta</taxon>
        <taxon>Magnoliopsida</taxon>
        <taxon>Liliopsida</taxon>
        <taxon>Poales</taxon>
        <taxon>Poaceae</taxon>
        <taxon>PACMAD clade</taxon>
        <taxon>Panicoideae</taxon>
        <taxon>Andropogonodae</taxon>
        <taxon>Andropogoneae</taxon>
        <taxon>Tripsacinae</taxon>
        <taxon>Zea</taxon>
    </lineage>
</organism>
<accession>C4J845</accession>
<dbReference type="EMBL" id="BT086992">
    <property type="protein sequence ID" value="ACR37345.1"/>
    <property type="molecule type" value="mRNA"/>
</dbReference>
<keyword evidence="1" id="KW-0812">Transmembrane</keyword>
<protein>
    <submittedName>
        <fullName evidence="2">Uncharacterized protein</fullName>
    </submittedName>
</protein>
<feature type="transmembrane region" description="Helical" evidence="1">
    <location>
        <begin position="47"/>
        <end position="70"/>
    </location>
</feature>
<keyword evidence="1" id="KW-0472">Membrane</keyword>
<name>C4J845_MAIZE</name>
<evidence type="ECO:0000256" key="1">
    <source>
        <dbReference type="SAM" id="Phobius"/>
    </source>
</evidence>
<dbReference type="AlphaFoldDB" id="C4J845"/>
<reference evidence="2" key="1">
    <citation type="journal article" date="2009" name="PLoS Genet.">
        <title>Sequencing, mapping, and analysis of 27,455 maize full-length cDNAs.</title>
        <authorList>
            <person name="Soderlund C."/>
            <person name="Descour A."/>
            <person name="Kudrna D."/>
            <person name="Bomhoff M."/>
            <person name="Boyd L."/>
            <person name="Currie J."/>
            <person name="Angelova A."/>
            <person name="Collura K."/>
            <person name="Wissotski M."/>
            <person name="Ashley E."/>
            <person name="Morrow D."/>
            <person name="Fernandes J."/>
            <person name="Walbot V."/>
            <person name="Yu Y."/>
        </authorList>
    </citation>
    <scope>NUCLEOTIDE SEQUENCE</scope>
    <source>
        <strain evidence="2">B73</strain>
    </source>
</reference>
<sequence>MLFTGTTGGTTASVFFTFSNKSLLAGTLTGGHPLARMALPFGRLDPAAFFSLLHVFSFVMALVSLFADFAGRTTLEVDTFSKLSTEKFRVPNWISVRSHSLLTLLFGLLRG</sequence>
<proteinExistence type="evidence at transcript level"/>
<evidence type="ECO:0000313" key="2">
    <source>
        <dbReference type="EMBL" id="ACR37345.1"/>
    </source>
</evidence>
<keyword evidence="1" id="KW-1133">Transmembrane helix</keyword>